<keyword evidence="15" id="KW-1185">Reference proteome</keyword>
<keyword evidence="7" id="KW-0560">Oxidoreductase</keyword>
<dbReference type="InterPro" id="IPR016169">
    <property type="entry name" value="FAD-bd_PCMH_sub2"/>
</dbReference>
<dbReference type="PANTHER" id="PTHR11748">
    <property type="entry name" value="D-LACTATE DEHYDROGENASE"/>
    <property type="match status" value="1"/>
</dbReference>
<keyword evidence="8" id="KW-0496">Mitochondrion</keyword>
<dbReference type="GO" id="GO:1903457">
    <property type="term" value="P:lactate catabolic process"/>
    <property type="evidence" value="ECO:0007669"/>
    <property type="project" value="EnsemblFungi"/>
</dbReference>
<dbReference type="EC" id="1.1.2.4" evidence="9"/>
<dbReference type="FunFam" id="3.30.70.2740:FF:000001">
    <property type="entry name" value="D-lactate dehydrogenase mitochondrial"/>
    <property type="match status" value="1"/>
</dbReference>
<dbReference type="EMBL" id="KV454011">
    <property type="protein sequence ID" value="ODV98520.1"/>
    <property type="molecule type" value="Genomic_DNA"/>
</dbReference>
<dbReference type="SUPFAM" id="SSF55103">
    <property type="entry name" value="FAD-linked oxidases, C-terminal domain"/>
    <property type="match status" value="1"/>
</dbReference>
<keyword evidence="5" id="KW-0274">FAD</keyword>
<comment type="subcellular location">
    <subcellularLocation>
        <location evidence="2">Mitochondrion</location>
    </subcellularLocation>
</comment>
<evidence type="ECO:0000256" key="9">
    <source>
        <dbReference type="ARBA" id="ARBA00038897"/>
    </source>
</evidence>
<evidence type="ECO:0000256" key="11">
    <source>
        <dbReference type="ARBA" id="ARBA00083446"/>
    </source>
</evidence>
<keyword evidence="6" id="KW-0809">Transit peptide</keyword>
<dbReference type="FunFam" id="3.30.465.10:FF:000014">
    <property type="entry name" value="D-lactate dehydrogenase (Cytochrome), putative"/>
    <property type="match status" value="1"/>
</dbReference>
<sequence length="587" mass="65213">MIRSTKKNLESAVKRSIKVDSKNLWFQSRSRLSLPLQFTQQRFNSGTKDGKDDDQKKESKSYLITSGLVFVTGVLAGTVYSSYNISLHPPEALFPRSSITKLYDLSPPVYGGPTDLANAIKDLREFLKEDQISENQSELKDHADTYFNSHHAGPTQISKYIIYPKSTEEVSKIMKICHHYIIPVVPTSGLSSLEGHFIPTRGGICIDCSHMDKIVSIHKDDLDVVVQPGIGWESLDEELAKYNLMIGVDPGPGAMIGGCIANSCSGTKALKYKTMKENVVNLTVVLADGTIIKTKKRSTKSSAGYNLNGLFIGSEGTLGIVTEATLKLHVKPKVEHVAVVSFPTIEDSAKVCAEVVAQGIDVNAMEMVDDKMMMYINRSGELSKKFDELTTLFFKIGGDSKDEIKHRSEKLRILCKQNNNSSFQFAESPEDKEELWSARKVALWSTINYGRANISSDIQIWTTDVAVPISNLPIILKEMKKEIEDSGLNATLVAHAGDGNFHSFLLFKPEQRATAQYLVDRMVKKALELEGTCTGEHAIGYGKREYLVEEMGEDVVALMRKLKMSLDPLRILNPDKIFKIDPSDHAH</sequence>
<dbReference type="Gene3D" id="1.10.45.10">
    <property type="entry name" value="Vanillyl-alcohol Oxidase, Chain A, domain 4"/>
    <property type="match status" value="1"/>
</dbReference>
<dbReference type="SUPFAM" id="SSF56176">
    <property type="entry name" value="FAD-binding/transporter-associated domain-like"/>
    <property type="match status" value="1"/>
</dbReference>
<dbReference type="FunFam" id="1.10.45.10:FF:000001">
    <property type="entry name" value="D-lactate dehydrogenase mitochondrial"/>
    <property type="match status" value="1"/>
</dbReference>
<dbReference type="AlphaFoldDB" id="A0A1E4U3E3"/>
<comment type="catalytic activity">
    <reaction evidence="10">
        <text>(R)-lactate + 2 Fe(III)-[cytochrome c] = 2 Fe(II)-[cytochrome c] + pyruvate + 2 H(+)</text>
        <dbReference type="Rhea" id="RHEA:13521"/>
        <dbReference type="Rhea" id="RHEA-COMP:10350"/>
        <dbReference type="Rhea" id="RHEA-COMP:14399"/>
        <dbReference type="ChEBI" id="CHEBI:15361"/>
        <dbReference type="ChEBI" id="CHEBI:15378"/>
        <dbReference type="ChEBI" id="CHEBI:16004"/>
        <dbReference type="ChEBI" id="CHEBI:29033"/>
        <dbReference type="ChEBI" id="CHEBI:29034"/>
        <dbReference type="EC" id="1.1.2.4"/>
    </reaction>
</comment>
<evidence type="ECO:0000256" key="1">
    <source>
        <dbReference type="ARBA" id="ARBA00001974"/>
    </source>
</evidence>
<dbReference type="Pfam" id="PF01565">
    <property type="entry name" value="FAD_binding_4"/>
    <property type="match status" value="1"/>
</dbReference>
<dbReference type="GO" id="GO:0005743">
    <property type="term" value="C:mitochondrial inner membrane"/>
    <property type="evidence" value="ECO:0007669"/>
    <property type="project" value="EnsemblFungi"/>
</dbReference>
<dbReference type="GO" id="GO:0071949">
    <property type="term" value="F:FAD binding"/>
    <property type="evidence" value="ECO:0007669"/>
    <property type="project" value="InterPro"/>
</dbReference>
<evidence type="ECO:0000256" key="5">
    <source>
        <dbReference type="ARBA" id="ARBA00022827"/>
    </source>
</evidence>
<dbReference type="InterPro" id="IPR016171">
    <property type="entry name" value="Vanillyl_alc_oxidase_C-sub2"/>
</dbReference>
<evidence type="ECO:0000256" key="7">
    <source>
        <dbReference type="ARBA" id="ARBA00023002"/>
    </source>
</evidence>
<dbReference type="InterPro" id="IPR006094">
    <property type="entry name" value="Oxid_FAD_bind_N"/>
</dbReference>
<dbReference type="PROSITE" id="PS51387">
    <property type="entry name" value="FAD_PCMH"/>
    <property type="match status" value="1"/>
</dbReference>
<dbReference type="InterPro" id="IPR036318">
    <property type="entry name" value="FAD-bd_PCMH-like_sf"/>
</dbReference>
<evidence type="ECO:0000313" key="15">
    <source>
        <dbReference type="Proteomes" id="UP000094236"/>
    </source>
</evidence>
<evidence type="ECO:0000259" key="13">
    <source>
        <dbReference type="PROSITE" id="PS51387"/>
    </source>
</evidence>
<dbReference type="PANTHER" id="PTHR11748:SF111">
    <property type="entry name" value="D-LACTATE DEHYDROGENASE, MITOCHONDRIAL-RELATED"/>
    <property type="match status" value="1"/>
</dbReference>
<evidence type="ECO:0000256" key="6">
    <source>
        <dbReference type="ARBA" id="ARBA00022946"/>
    </source>
</evidence>
<dbReference type="Pfam" id="PF02913">
    <property type="entry name" value="FAD-oxidase_C"/>
    <property type="match status" value="1"/>
</dbReference>
<comment type="similarity">
    <text evidence="3">Belongs to the FAD-binding oxidoreductase/transferase type 4 family.</text>
</comment>
<evidence type="ECO:0000256" key="2">
    <source>
        <dbReference type="ARBA" id="ARBA00004173"/>
    </source>
</evidence>
<organism evidence="14 15">
    <name type="scientific">Pachysolen tannophilus NRRL Y-2460</name>
    <dbReference type="NCBI Taxonomy" id="669874"/>
    <lineage>
        <taxon>Eukaryota</taxon>
        <taxon>Fungi</taxon>
        <taxon>Dikarya</taxon>
        <taxon>Ascomycota</taxon>
        <taxon>Saccharomycotina</taxon>
        <taxon>Pichiomycetes</taxon>
        <taxon>Pachysolenaceae</taxon>
        <taxon>Pachysolen</taxon>
    </lineage>
</organism>
<dbReference type="STRING" id="669874.A0A1E4U3E3"/>
<dbReference type="InterPro" id="IPR016166">
    <property type="entry name" value="FAD-bd_PCMH"/>
</dbReference>
<keyword evidence="12" id="KW-1133">Transmembrane helix</keyword>
<evidence type="ECO:0000313" key="14">
    <source>
        <dbReference type="EMBL" id="ODV98520.1"/>
    </source>
</evidence>
<evidence type="ECO:0000256" key="4">
    <source>
        <dbReference type="ARBA" id="ARBA00022630"/>
    </source>
</evidence>
<accession>A0A1E4U3E3</accession>
<keyword evidence="12" id="KW-0812">Transmembrane</keyword>
<dbReference type="InterPro" id="IPR004113">
    <property type="entry name" value="FAD-bd_oxidored_4_C"/>
</dbReference>
<feature type="transmembrane region" description="Helical" evidence="12">
    <location>
        <begin position="61"/>
        <end position="83"/>
    </location>
</feature>
<name>A0A1E4U3E3_PACTA</name>
<evidence type="ECO:0000256" key="8">
    <source>
        <dbReference type="ARBA" id="ARBA00023128"/>
    </source>
</evidence>
<dbReference type="GO" id="GO:0008720">
    <property type="term" value="F:D-lactate dehydrogenase (NAD+) activity"/>
    <property type="evidence" value="ECO:0007669"/>
    <property type="project" value="TreeGrafter"/>
</dbReference>
<dbReference type="InterPro" id="IPR016164">
    <property type="entry name" value="FAD-linked_Oxase-like_C"/>
</dbReference>
<evidence type="ECO:0000256" key="10">
    <source>
        <dbReference type="ARBA" id="ARBA00051436"/>
    </source>
</evidence>
<protein>
    <recommendedName>
        <fullName evidence="9">D-lactate dehydrogenase (cytochrome)</fullName>
        <ecNumber evidence="9">1.1.2.4</ecNumber>
    </recommendedName>
    <alternativeName>
        <fullName evidence="11">D-lactate ferricytochrome C oxidoreductase</fullName>
    </alternativeName>
</protein>
<proteinExistence type="inferred from homology"/>
<keyword evidence="12" id="KW-0472">Membrane</keyword>
<comment type="cofactor">
    <cofactor evidence="1">
        <name>FAD</name>
        <dbReference type="ChEBI" id="CHEBI:57692"/>
    </cofactor>
</comment>
<dbReference type="OrthoDB" id="7786253at2759"/>
<reference evidence="15" key="1">
    <citation type="submission" date="2016-05" db="EMBL/GenBank/DDBJ databases">
        <title>Comparative genomics of biotechnologically important yeasts.</title>
        <authorList>
            <consortium name="DOE Joint Genome Institute"/>
            <person name="Riley R."/>
            <person name="Haridas S."/>
            <person name="Wolfe K.H."/>
            <person name="Lopes M.R."/>
            <person name="Hittinger C.T."/>
            <person name="Goker M."/>
            <person name="Salamov A."/>
            <person name="Wisecaver J."/>
            <person name="Long T.M."/>
            <person name="Aerts A.L."/>
            <person name="Barry K."/>
            <person name="Choi C."/>
            <person name="Clum A."/>
            <person name="Coughlan A.Y."/>
            <person name="Deshpande S."/>
            <person name="Douglass A.P."/>
            <person name="Hanson S.J."/>
            <person name="Klenk H.-P."/>
            <person name="Labutti K."/>
            <person name="Lapidus A."/>
            <person name="Lindquist E."/>
            <person name="Lipzen A."/>
            <person name="Meier-Kolthoff J.P."/>
            <person name="Ohm R.A."/>
            <person name="Otillar R.P."/>
            <person name="Pangilinan J."/>
            <person name="Peng Y."/>
            <person name="Rokas A."/>
            <person name="Rosa C.A."/>
            <person name="Scheuner C."/>
            <person name="Sibirny A.A."/>
            <person name="Slot J.C."/>
            <person name="Stielow J.B."/>
            <person name="Sun H."/>
            <person name="Kurtzman C.P."/>
            <person name="Blackwell M."/>
            <person name="Grigoriev I.V."/>
            <person name="Jeffries T.W."/>
        </authorList>
    </citation>
    <scope>NUCLEOTIDE SEQUENCE [LARGE SCALE GENOMIC DNA]</scope>
    <source>
        <strain evidence="15">NRRL Y-2460</strain>
    </source>
</reference>
<dbReference type="Gene3D" id="3.30.70.2740">
    <property type="match status" value="1"/>
</dbReference>
<evidence type="ECO:0000256" key="12">
    <source>
        <dbReference type="SAM" id="Phobius"/>
    </source>
</evidence>
<dbReference type="Gene3D" id="3.30.465.10">
    <property type="match status" value="1"/>
</dbReference>
<feature type="domain" description="FAD-binding PCMH-type" evidence="13">
    <location>
        <begin position="150"/>
        <end position="331"/>
    </location>
</feature>
<dbReference type="GO" id="GO:0004458">
    <property type="term" value="F:D-lactate dehydrogenase (cytochrome) activity"/>
    <property type="evidence" value="ECO:0007669"/>
    <property type="project" value="UniProtKB-EC"/>
</dbReference>
<evidence type="ECO:0000256" key="3">
    <source>
        <dbReference type="ARBA" id="ARBA00008000"/>
    </source>
</evidence>
<gene>
    <name evidence="14" type="ORF">PACTADRAFT_74068</name>
</gene>
<dbReference type="Proteomes" id="UP000094236">
    <property type="component" value="Unassembled WGS sequence"/>
</dbReference>
<keyword evidence="4" id="KW-0285">Flavoprotein</keyword>